<dbReference type="PANTHER" id="PTHR43032">
    <property type="entry name" value="PROTEIN-METHIONINE-SULFOXIDE REDUCTASE"/>
    <property type="match status" value="1"/>
</dbReference>
<dbReference type="Gene3D" id="3.90.420.10">
    <property type="entry name" value="Oxidoreductase, molybdopterin-binding domain"/>
    <property type="match status" value="1"/>
</dbReference>
<organism evidence="2">
    <name type="scientific">marine metagenome</name>
    <dbReference type="NCBI Taxonomy" id="408172"/>
    <lineage>
        <taxon>unclassified sequences</taxon>
        <taxon>metagenomes</taxon>
        <taxon>ecological metagenomes</taxon>
    </lineage>
</organism>
<dbReference type="InterPro" id="IPR000572">
    <property type="entry name" value="OxRdtase_Mopterin-bd_dom"/>
</dbReference>
<dbReference type="Pfam" id="PF00174">
    <property type="entry name" value="Oxidored_molyb"/>
    <property type="match status" value="1"/>
</dbReference>
<dbReference type="AlphaFoldDB" id="A0A382ES82"/>
<evidence type="ECO:0000259" key="1">
    <source>
        <dbReference type="Pfam" id="PF00174"/>
    </source>
</evidence>
<name>A0A382ES82_9ZZZZ</name>
<reference evidence="2" key="1">
    <citation type="submission" date="2018-05" db="EMBL/GenBank/DDBJ databases">
        <authorList>
            <person name="Lanie J.A."/>
            <person name="Ng W.-L."/>
            <person name="Kazmierczak K.M."/>
            <person name="Andrzejewski T.M."/>
            <person name="Davidsen T.M."/>
            <person name="Wayne K.J."/>
            <person name="Tettelin H."/>
            <person name="Glass J.I."/>
            <person name="Rusch D."/>
            <person name="Podicherti R."/>
            <person name="Tsui H.-C.T."/>
            <person name="Winkler M.E."/>
        </authorList>
    </citation>
    <scope>NUCLEOTIDE SEQUENCE</scope>
</reference>
<dbReference type="PANTHER" id="PTHR43032:SF4">
    <property type="entry name" value="OXIDOREDUCTASE MOLYBDOPTERIN-BINDING DOMAIN-CONTAINING PROTEIN"/>
    <property type="match status" value="1"/>
</dbReference>
<feature type="domain" description="Oxidoreductase molybdopterin-binding" evidence="1">
    <location>
        <begin position="34"/>
        <end position="180"/>
    </location>
</feature>
<dbReference type="SUPFAM" id="SSF56524">
    <property type="entry name" value="Oxidoreductase molybdopterin-binding domain"/>
    <property type="match status" value="1"/>
</dbReference>
<dbReference type="CDD" id="cd02109">
    <property type="entry name" value="arch_bact_SO_family_Moco"/>
    <property type="match status" value="1"/>
</dbReference>
<sequence length="202" mass="23384">MQFKRQNELRTAPDIKDVPPGQFVTEKFPVLTYGPTPNISKKDWRLRVFGEVENTIELDWAQFMKLKQDLLEVPFHCVTQWSRLENIWEGVLITTLAKLVKPKPNANHMIAQCYGDYSTNIPIEIALDGMSMLAYKHDGEDLTPEHGGPLRTVVPARYGWKSAKWVTGIEFSNMDIPGFWEVRGYHNNGDFNKEERFWPELS</sequence>
<protein>
    <recommendedName>
        <fullName evidence="1">Oxidoreductase molybdopterin-binding domain-containing protein</fullName>
    </recommendedName>
</protein>
<dbReference type="InterPro" id="IPR036374">
    <property type="entry name" value="OxRdtase_Mopterin-bd_sf"/>
</dbReference>
<accession>A0A382ES82</accession>
<evidence type="ECO:0000313" key="2">
    <source>
        <dbReference type="EMBL" id="SVB52687.1"/>
    </source>
</evidence>
<gene>
    <name evidence="2" type="ORF">METZ01_LOCUS205541</name>
</gene>
<dbReference type="EMBL" id="UINC01045661">
    <property type="protein sequence ID" value="SVB52687.1"/>
    <property type="molecule type" value="Genomic_DNA"/>
</dbReference>
<proteinExistence type="predicted"/>